<dbReference type="PANTHER" id="PTHR12757">
    <property type="entry name" value="TUMOR NECROSIS FACTOR INDUCED PROTEIN"/>
    <property type="match status" value="1"/>
</dbReference>
<name>A0A1S3IUH9_LINAN</name>
<dbReference type="RefSeq" id="XP_013401587.1">
    <property type="nucleotide sequence ID" value="XM_013546133.1"/>
</dbReference>
<organism evidence="1 3">
    <name type="scientific">Lingula anatina</name>
    <name type="common">Brachiopod</name>
    <name type="synonym">Lingula unguis</name>
    <dbReference type="NCBI Taxonomy" id="7574"/>
    <lineage>
        <taxon>Eukaryota</taxon>
        <taxon>Metazoa</taxon>
        <taxon>Spiralia</taxon>
        <taxon>Lophotrochozoa</taxon>
        <taxon>Brachiopoda</taxon>
        <taxon>Linguliformea</taxon>
        <taxon>Lingulata</taxon>
        <taxon>Lingulida</taxon>
        <taxon>Linguloidea</taxon>
        <taxon>Lingulidae</taxon>
        <taxon>Lingula</taxon>
    </lineage>
</organism>
<dbReference type="RefSeq" id="XP_013401586.1">
    <property type="nucleotide sequence ID" value="XM_013546132.1"/>
</dbReference>
<reference evidence="2 3" key="1">
    <citation type="submission" date="2025-04" db="UniProtKB">
        <authorList>
            <consortium name="RefSeq"/>
        </authorList>
    </citation>
    <scope>IDENTIFICATION</scope>
    <source>
        <tissue evidence="2 3">Gonads</tissue>
    </source>
</reference>
<protein>
    <submittedName>
        <fullName evidence="2 3">Tumor necrosis factor alpha-induced protein 8-like protein 1</fullName>
    </submittedName>
</protein>
<evidence type="ECO:0000313" key="4">
    <source>
        <dbReference type="RefSeq" id="XP_013401587.1"/>
    </source>
</evidence>
<dbReference type="Pfam" id="PF05527">
    <property type="entry name" value="TNFAIP8"/>
    <property type="match status" value="1"/>
</dbReference>
<keyword evidence="1" id="KW-1185">Reference proteome</keyword>
<dbReference type="GO" id="GO:0042981">
    <property type="term" value="P:regulation of apoptotic process"/>
    <property type="evidence" value="ECO:0007669"/>
    <property type="project" value="InterPro"/>
</dbReference>
<dbReference type="GO" id="GO:0005737">
    <property type="term" value="C:cytoplasm"/>
    <property type="evidence" value="ECO:0007669"/>
    <property type="project" value="TreeGrafter"/>
</dbReference>
<dbReference type="Gene3D" id="1.20.1440.160">
    <property type="entry name" value="Tumor necrosis factor alpha-induced protein 8-like"/>
    <property type="match status" value="1"/>
</dbReference>
<evidence type="ECO:0000313" key="1">
    <source>
        <dbReference type="Proteomes" id="UP000085678"/>
    </source>
</evidence>
<dbReference type="GeneID" id="106167368"/>
<dbReference type="KEGG" id="lak:106167368"/>
<accession>A0A1S3IUH9</accession>
<dbReference type="OrthoDB" id="10055976at2759"/>
<dbReference type="FunFam" id="1.20.1440.160:FF:000001">
    <property type="entry name" value="Tumor necrosis factor alpha-induced protein 8-like 1"/>
    <property type="match status" value="1"/>
</dbReference>
<evidence type="ECO:0000313" key="3">
    <source>
        <dbReference type="RefSeq" id="XP_013401586.1"/>
    </source>
</evidence>
<gene>
    <name evidence="2 3 4" type="primary">LOC106167368</name>
</gene>
<dbReference type="Proteomes" id="UP000085678">
    <property type="component" value="Unplaced"/>
</dbReference>
<dbReference type="InterPro" id="IPR038355">
    <property type="entry name" value="TNFAIP8_sf"/>
</dbReference>
<dbReference type="RefSeq" id="XP_013401585.1">
    <property type="nucleotide sequence ID" value="XM_013546131.1"/>
</dbReference>
<proteinExistence type="predicted"/>
<dbReference type="PANTHER" id="PTHR12757:SF1">
    <property type="entry name" value="PROTEIN SALIVARY GLANDS MARRED"/>
    <property type="match status" value="1"/>
</dbReference>
<dbReference type="AlphaFoldDB" id="A0A1S3IUH9"/>
<dbReference type="InterPro" id="IPR008477">
    <property type="entry name" value="TNFAIP8-like"/>
</dbReference>
<sequence length="193" mass="22412">MSDQTVPGAGFNSKGLGLRAQKKLMGKLASKKIAKVFIDDTTGHMLDQLFFILKDYTKSKKEGEKLLKDIIKIVIKIGILYRNDQFDAEELALAERFKKKFHTCAMTVMSFFEVEFSFDKNFLSRNLRECHAMLTQLIRRHLTDKSHTRLNHVFDFFSDPEFLETVFRMDSVYRDSLGQVVNDLHKMMEDGTI</sequence>
<evidence type="ECO:0000313" key="2">
    <source>
        <dbReference type="RefSeq" id="XP_013401585.1"/>
    </source>
</evidence>